<sequence>MRAGRLVSIVLLLQSEGKLTSKQLAERLEVTERTVLRDMEELSSAGVPVYAERGPQGGWLLTPGYRASLTGLHADELTALLLSSQGEALGDLGQRQSLEAGLRKLLAATTDAARQNAELVRSKIHIDGAGWHAEKFGKVQHPLLPVVQEAVWEERELHIAYEREGAVYERMIRPLGLVAKRNVWYVAALTEEDEIRTFRVSRLRSAELLPGGFRPPEGFILAEYWERSLAEFKDQLPRYPALVRMKRSLLRQLNSERYVLSVHQEEDGTAGGEWVRARVEFETLESACQIMISYGAGMEALEPSALRKMIMDEIEALRVVYWNRA</sequence>
<dbReference type="Pfam" id="PF13280">
    <property type="entry name" value="WYL"/>
    <property type="match status" value="1"/>
</dbReference>
<dbReference type="Gene3D" id="1.10.10.10">
    <property type="entry name" value="Winged helix-like DNA-binding domain superfamily/Winged helix DNA-binding domain"/>
    <property type="match status" value="1"/>
</dbReference>
<dbReference type="Proteomes" id="UP000267798">
    <property type="component" value="Unassembled WGS sequence"/>
</dbReference>
<dbReference type="Pfam" id="PF25583">
    <property type="entry name" value="WCX"/>
    <property type="match status" value="1"/>
</dbReference>
<proteinExistence type="predicted"/>
<organism evidence="4 5">
    <name type="scientific">Paenibacillus pinisoli</name>
    <dbReference type="NCBI Taxonomy" id="1276110"/>
    <lineage>
        <taxon>Bacteria</taxon>
        <taxon>Bacillati</taxon>
        <taxon>Bacillota</taxon>
        <taxon>Bacilli</taxon>
        <taxon>Bacillales</taxon>
        <taxon>Paenibacillaceae</taxon>
        <taxon>Paenibacillus</taxon>
    </lineage>
</organism>
<feature type="domain" description="HTH deoR-type" evidence="3">
    <location>
        <begin position="2"/>
        <end position="57"/>
    </location>
</feature>
<keyword evidence="1" id="KW-0805">Transcription regulation</keyword>
<keyword evidence="5" id="KW-1185">Reference proteome</keyword>
<dbReference type="PROSITE" id="PS52050">
    <property type="entry name" value="WYL"/>
    <property type="match status" value="1"/>
</dbReference>
<gene>
    <name evidence="4" type="ORF">D3P09_14815</name>
</gene>
<dbReference type="PANTHER" id="PTHR34580">
    <property type="match status" value="1"/>
</dbReference>
<dbReference type="RefSeq" id="WP_120111467.1">
    <property type="nucleotide sequence ID" value="NZ_QXQB01000003.1"/>
</dbReference>
<dbReference type="InterPro" id="IPR013196">
    <property type="entry name" value="HTH_11"/>
</dbReference>
<evidence type="ECO:0000259" key="3">
    <source>
        <dbReference type="PROSITE" id="PS51000"/>
    </source>
</evidence>
<keyword evidence="2" id="KW-0804">Transcription</keyword>
<dbReference type="Pfam" id="PF08279">
    <property type="entry name" value="HTH_11"/>
    <property type="match status" value="1"/>
</dbReference>
<dbReference type="EMBL" id="QXQB01000003">
    <property type="protein sequence ID" value="RJX38803.1"/>
    <property type="molecule type" value="Genomic_DNA"/>
</dbReference>
<evidence type="ECO:0000256" key="1">
    <source>
        <dbReference type="ARBA" id="ARBA00023015"/>
    </source>
</evidence>
<evidence type="ECO:0000313" key="5">
    <source>
        <dbReference type="Proteomes" id="UP000267798"/>
    </source>
</evidence>
<name>A0A3A6PSJ8_9BACL</name>
<comment type="caution">
    <text evidence="4">The sequence shown here is derived from an EMBL/GenBank/DDBJ whole genome shotgun (WGS) entry which is preliminary data.</text>
</comment>
<accession>A0A3A6PSJ8</accession>
<dbReference type="InterPro" id="IPR036388">
    <property type="entry name" value="WH-like_DNA-bd_sf"/>
</dbReference>
<dbReference type="InterPro" id="IPR051534">
    <property type="entry name" value="CBASS_pafABC_assoc_protein"/>
</dbReference>
<dbReference type="PROSITE" id="PS51000">
    <property type="entry name" value="HTH_DEOR_2"/>
    <property type="match status" value="1"/>
</dbReference>
<dbReference type="PANTHER" id="PTHR34580:SF1">
    <property type="entry name" value="PROTEIN PAFC"/>
    <property type="match status" value="1"/>
</dbReference>
<protein>
    <submittedName>
        <fullName evidence="4">YafY family transcriptional regulator</fullName>
    </submittedName>
</protein>
<dbReference type="InterPro" id="IPR001034">
    <property type="entry name" value="DeoR_HTH"/>
</dbReference>
<dbReference type="GO" id="GO:0003700">
    <property type="term" value="F:DNA-binding transcription factor activity"/>
    <property type="evidence" value="ECO:0007669"/>
    <property type="project" value="InterPro"/>
</dbReference>
<dbReference type="InterPro" id="IPR036390">
    <property type="entry name" value="WH_DNA-bd_sf"/>
</dbReference>
<dbReference type="SUPFAM" id="SSF46785">
    <property type="entry name" value="Winged helix' DNA-binding domain"/>
    <property type="match status" value="1"/>
</dbReference>
<evidence type="ECO:0000313" key="4">
    <source>
        <dbReference type="EMBL" id="RJX38803.1"/>
    </source>
</evidence>
<reference evidence="4 5" key="1">
    <citation type="submission" date="2018-09" db="EMBL/GenBank/DDBJ databases">
        <title>Paenibacillus aracenensis nov. sp. isolated from a cave in southern Spain.</title>
        <authorList>
            <person name="Jurado V."/>
            <person name="Gutierrez-Patricio S."/>
            <person name="Gonzalez-Pimentel J.L."/>
            <person name="Miller A.Z."/>
            <person name="Laiz L."/>
            <person name="Saiz-Jimenez C."/>
        </authorList>
    </citation>
    <scope>NUCLEOTIDE SEQUENCE [LARGE SCALE GENOMIC DNA]</scope>
    <source>
        <strain evidence="4 5">JCM 19203</strain>
    </source>
</reference>
<dbReference type="InterPro" id="IPR057727">
    <property type="entry name" value="WCX_dom"/>
</dbReference>
<evidence type="ECO:0000256" key="2">
    <source>
        <dbReference type="ARBA" id="ARBA00023163"/>
    </source>
</evidence>
<dbReference type="InterPro" id="IPR026881">
    <property type="entry name" value="WYL_dom"/>
</dbReference>
<dbReference type="AlphaFoldDB" id="A0A3A6PSJ8"/>
<dbReference type="OrthoDB" id="9815009at2"/>